<reference evidence="10" key="1">
    <citation type="submission" date="2018-10" db="EMBL/GenBank/DDBJ databases">
        <title>Schaedlerella arabinophila gen. nov. sp. nov., isolated from the mouse intestinal tract and comparative analysis with the genome of the closely related altered Schaedler flora strain ASF502.</title>
        <authorList>
            <person name="Miyake S."/>
            <person name="Soh M."/>
            <person name="Seedorf H."/>
        </authorList>
    </citation>
    <scope>NUCLEOTIDE SEQUENCE [LARGE SCALE GENOMIC DNA]</scope>
    <source>
        <strain evidence="10">DSM 106076</strain>
    </source>
</reference>
<name>A0A426DI56_9FIRM</name>
<dbReference type="Pfam" id="PF00512">
    <property type="entry name" value="HisKA"/>
    <property type="match status" value="1"/>
</dbReference>
<dbReference type="PANTHER" id="PTHR45453">
    <property type="entry name" value="PHOSPHATE REGULON SENSOR PROTEIN PHOR"/>
    <property type="match status" value="1"/>
</dbReference>
<feature type="transmembrane region" description="Helical" evidence="8">
    <location>
        <begin position="12"/>
        <end position="34"/>
    </location>
</feature>
<gene>
    <name evidence="10" type="ORF">EBB54_14570</name>
</gene>
<dbReference type="RefSeq" id="WP_125127912.1">
    <property type="nucleotide sequence ID" value="NZ_RHJS01000002.1"/>
</dbReference>
<dbReference type="EC" id="2.7.13.3" evidence="3"/>
<dbReference type="SUPFAM" id="SSF47384">
    <property type="entry name" value="Homodimeric domain of signal transducing histidine kinase"/>
    <property type="match status" value="1"/>
</dbReference>
<dbReference type="EMBL" id="RHJS01000002">
    <property type="protein sequence ID" value="RRK32446.1"/>
    <property type="molecule type" value="Genomic_DNA"/>
</dbReference>
<dbReference type="SUPFAM" id="SSF55874">
    <property type="entry name" value="ATPase domain of HSP90 chaperone/DNA topoisomerase II/histidine kinase"/>
    <property type="match status" value="1"/>
</dbReference>
<dbReference type="InterPro" id="IPR005467">
    <property type="entry name" value="His_kinase_dom"/>
</dbReference>
<comment type="caution">
    <text evidence="10">The sequence shown here is derived from an EMBL/GenBank/DDBJ whole genome shotgun (WGS) entry which is preliminary data.</text>
</comment>
<keyword evidence="8" id="KW-0812">Transmembrane</keyword>
<dbReference type="AlphaFoldDB" id="A0A426DI56"/>
<dbReference type="Pfam" id="PF02518">
    <property type="entry name" value="HATPase_c"/>
    <property type="match status" value="1"/>
</dbReference>
<protein>
    <recommendedName>
        <fullName evidence="3">histidine kinase</fullName>
        <ecNumber evidence="3">2.7.13.3</ecNumber>
    </recommendedName>
</protein>
<dbReference type="CDD" id="cd00082">
    <property type="entry name" value="HisKA"/>
    <property type="match status" value="1"/>
</dbReference>
<dbReference type="InterPro" id="IPR003661">
    <property type="entry name" value="HisK_dim/P_dom"/>
</dbReference>
<dbReference type="InterPro" id="IPR036890">
    <property type="entry name" value="HATPase_C_sf"/>
</dbReference>
<dbReference type="Gene3D" id="3.30.565.10">
    <property type="entry name" value="Histidine kinase-like ATPase, C-terminal domain"/>
    <property type="match status" value="1"/>
</dbReference>
<keyword evidence="4" id="KW-0597">Phosphoprotein</keyword>
<accession>A0A426DI56</accession>
<keyword evidence="8" id="KW-1133">Transmembrane helix</keyword>
<evidence type="ECO:0000256" key="6">
    <source>
        <dbReference type="ARBA" id="ARBA00022777"/>
    </source>
</evidence>
<evidence type="ECO:0000259" key="9">
    <source>
        <dbReference type="PROSITE" id="PS50109"/>
    </source>
</evidence>
<evidence type="ECO:0000256" key="2">
    <source>
        <dbReference type="ARBA" id="ARBA00004370"/>
    </source>
</evidence>
<keyword evidence="5" id="KW-0808">Transferase</keyword>
<keyword evidence="6 10" id="KW-0418">Kinase</keyword>
<keyword evidence="11" id="KW-1185">Reference proteome</keyword>
<organism evidence="10 11">
    <name type="scientific">Schaedlerella arabinosiphila</name>
    <dbReference type="NCBI Taxonomy" id="2044587"/>
    <lineage>
        <taxon>Bacteria</taxon>
        <taxon>Bacillati</taxon>
        <taxon>Bacillota</taxon>
        <taxon>Clostridia</taxon>
        <taxon>Lachnospirales</taxon>
        <taxon>Lachnospiraceae</taxon>
        <taxon>Schaedlerella</taxon>
    </lineage>
</organism>
<keyword evidence="8" id="KW-0472">Membrane</keyword>
<evidence type="ECO:0000313" key="10">
    <source>
        <dbReference type="EMBL" id="RRK32446.1"/>
    </source>
</evidence>
<dbReference type="PRINTS" id="PR00344">
    <property type="entry name" value="BCTRLSENSOR"/>
</dbReference>
<comment type="catalytic activity">
    <reaction evidence="1">
        <text>ATP + protein L-histidine = ADP + protein N-phospho-L-histidine.</text>
        <dbReference type="EC" id="2.7.13.3"/>
    </reaction>
</comment>
<keyword evidence="7" id="KW-0902">Two-component regulatory system</keyword>
<dbReference type="GO" id="GO:0016036">
    <property type="term" value="P:cellular response to phosphate starvation"/>
    <property type="evidence" value="ECO:0007669"/>
    <property type="project" value="TreeGrafter"/>
</dbReference>
<dbReference type="CDD" id="cd00075">
    <property type="entry name" value="HATPase"/>
    <property type="match status" value="1"/>
</dbReference>
<dbReference type="GO" id="GO:0004721">
    <property type="term" value="F:phosphoprotein phosphatase activity"/>
    <property type="evidence" value="ECO:0007669"/>
    <property type="project" value="TreeGrafter"/>
</dbReference>
<dbReference type="GO" id="GO:0005886">
    <property type="term" value="C:plasma membrane"/>
    <property type="evidence" value="ECO:0007669"/>
    <property type="project" value="TreeGrafter"/>
</dbReference>
<evidence type="ECO:0000256" key="1">
    <source>
        <dbReference type="ARBA" id="ARBA00000085"/>
    </source>
</evidence>
<evidence type="ECO:0000256" key="3">
    <source>
        <dbReference type="ARBA" id="ARBA00012438"/>
    </source>
</evidence>
<dbReference type="SMART" id="SM00387">
    <property type="entry name" value="HATPase_c"/>
    <property type="match status" value="1"/>
</dbReference>
<dbReference type="Proteomes" id="UP000274920">
    <property type="component" value="Unassembled WGS sequence"/>
</dbReference>
<evidence type="ECO:0000256" key="7">
    <source>
        <dbReference type="ARBA" id="ARBA00023012"/>
    </source>
</evidence>
<dbReference type="PANTHER" id="PTHR45453:SF1">
    <property type="entry name" value="PHOSPHATE REGULON SENSOR PROTEIN PHOR"/>
    <property type="match status" value="1"/>
</dbReference>
<dbReference type="PROSITE" id="PS50109">
    <property type="entry name" value="HIS_KIN"/>
    <property type="match status" value="1"/>
</dbReference>
<evidence type="ECO:0000256" key="5">
    <source>
        <dbReference type="ARBA" id="ARBA00022679"/>
    </source>
</evidence>
<proteinExistence type="predicted"/>
<dbReference type="InterPro" id="IPR003594">
    <property type="entry name" value="HATPase_dom"/>
</dbReference>
<comment type="subcellular location">
    <subcellularLocation>
        <location evidence="2">Membrane</location>
    </subcellularLocation>
</comment>
<evidence type="ECO:0000256" key="4">
    <source>
        <dbReference type="ARBA" id="ARBA00022553"/>
    </source>
</evidence>
<evidence type="ECO:0000313" key="11">
    <source>
        <dbReference type="Proteomes" id="UP000274920"/>
    </source>
</evidence>
<sequence length="463" mass="51740">MKSLPKLIRRFVGILVLSAILLLLLNLVLLGIIASASTPNAYPWKTAQELAESLRRDGEGYHLPDAVTQELKESDAWAIFIDNASMQVVWQTDDLPETVPMSYSASDIARLTRGYIDDYPTFTGEAEDGLAVLGYPKDRFWKHMWPSWDYQFIANLPKTMLSVLAVNAAMVFLIYMAANTRLLGSVRPIIDGIQALPEGEAVYIKEKGLLCELAMSINKTSELLQSQSSRLRRKETARANWIAGVSHDIRTPLSMVMGYAGQLRDDPHLTGGERQKAAVIVKQSERMRNLINDLNLASRLEYNMQPFHLRKVNLVAVVRQVVVDFMNLDISGTHPIEWETEENLTVCPVRADPDLMKRAISNLIQNCVNHNEHGCTIYVRVTMENERCTVTVADDGVGASQEQMETLSRSPHYMVCDEITTEQRHGLGLLIVRQIMAAHGGEAEIERNAYGGFTVNLGMPAEG</sequence>
<dbReference type="SMART" id="SM00388">
    <property type="entry name" value="HisKA"/>
    <property type="match status" value="1"/>
</dbReference>
<dbReference type="Gene3D" id="1.10.287.130">
    <property type="match status" value="1"/>
</dbReference>
<dbReference type="InterPro" id="IPR050351">
    <property type="entry name" value="BphY/WalK/GraS-like"/>
</dbReference>
<dbReference type="InterPro" id="IPR004358">
    <property type="entry name" value="Sig_transdc_His_kin-like_C"/>
</dbReference>
<evidence type="ECO:0000256" key="8">
    <source>
        <dbReference type="SAM" id="Phobius"/>
    </source>
</evidence>
<dbReference type="InterPro" id="IPR036097">
    <property type="entry name" value="HisK_dim/P_sf"/>
</dbReference>
<feature type="domain" description="Histidine kinase" evidence="9">
    <location>
        <begin position="244"/>
        <end position="463"/>
    </location>
</feature>
<dbReference type="GO" id="GO:0000155">
    <property type="term" value="F:phosphorelay sensor kinase activity"/>
    <property type="evidence" value="ECO:0007669"/>
    <property type="project" value="InterPro"/>
</dbReference>